<gene>
    <name evidence="2" type="ORF">CSC94_16025</name>
</gene>
<dbReference type="Proteomes" id="UP000221168">
    <property type="component" value="Unassembled WGS sequence"/>
</dbReference>
<feature type="chain" id="PRO_5013692979" evidence="1">
    <location>
        <begin position="21"/>
        <end position="92"/>
    </location>
</feature>
<reference evidence="2 3" key="1">
    <citation type="submission" date="2017-10" db="EMBL/GenBank/DDBJ databases">
        <title>Sedimentibacterium mangrovi gen. nov., sp. nov., a novel member of family Phyllobacteriacea isolated from mangrove sediment.</title>
        <authorList>
            <person name="Liao H."/>
            <person name="Tian Y."/>
        </authorList>
    </citation>
    <scope>NUCLEOTIDE SEQUENCE [LARGE SCALE GENOMIC DNA]</scope>
    <source>
        <strain evidence="2 3">X9-2-2</strain>
    </source>
</reference>
<organism evidence="2 3">
    <name type="scientific">Zhengella mangrovi</name>
    <dbReference type="NCBI Taxonomy" id="1982044"/>
    <lineage>
        <taxon>Bacteria</taxon>
        <taxon>Pseudomonadati</taxon>
        <taxon>Pseudomonadota</taxon>
        <taxon>Alphaproteobacteria</taxon>
        <taxon>Hyphomicrobiales</taxon>
        <taxon>Notoacmeibacteraceae</taxon>
        <taxon>Zhengella</taxon>
    </lineage>
</organism>
<proteinExistence type="predicted"/>
<evidence type="ECO:0000313" key="3">
    <source>
        <dbReference type="Proteomes" id="UP000221168"/>
    </source>
</evidence>
<dbReference type="AlphaFoldDB" id="A0A2G1QKP1"/>
<accession>A0A2G1QKP1</accession>
<sequence>MKKILIATALLLTATGMASAGGLRLYSGNYSADVLSRLGTHHVMSKSMSHERMPFDVDATRTASIVMPSGDAPGVHGNYAPDVTRFEIDSGR</sequence>
<keyword evidence="1" id="KW-0732">Signal</keyword>
<dbReference type="RefSeq" id="WP_099307370.1">
    <property type="nucleotide sequence ID" value="NZ_PDVP01000010.1"/>
</dbReference>
<name>A0A2G1QKP1_9HYPH</name>
<dbReference type="EMBL" id="PDVP01000010">
    <property type="protein sequence ID" value="PHP66105.1"/>
    <property type="molecule type" value="Genomic_DNA"/>
</dbReference>
<evidence type="ECO:0000256" key="1">
    <source>
        <dbReference type="SAM" id="SignalP"/>
    </source>
</evidence>
<feature type="signal peptide" evidence="1">
    <location>
        <begin position="1"/>
        <end position="20"/>
    </location>
</feature>
<protein>
    <submittedName>
        <fullName evidence="2">Uncharacterized protein</fullName>
    </submittedName>
</protein>
<comment type="caution">
    <text evidence="2">The sequence shown here is derived from an EMBL/GenBank/DDBJ whole genome shotgun (WGS) entry which is preliminary data.</text>
</comment>
<keyword evidence="3" id="KW-1185">Reference proteome</keyword>
<evidence type="ECO:0000313" key="2">
    <source>
        <dbReference type="EMBL" id="PHP66105.1"/>
    </source>
</evidence>